<evidence type="ECO:0000313" key="7">
    <source>
        <dbReference type="EMBL" id="ACO47031.2"/>
    </source>
</evidence>
<dbReference type="EMBL" id="CP001114">
    <property type="protein sequence ID" value="ACO47031.2"/>
    <property type="molecule type" value="Genomic_DNA"/>
</dbReference>
<feature type="transmembrane region" description="Helical" evidence="5">
    <location>
        <begin position="383"/>
        <end position="404"/>
    </location>
</feature>
<keyword evidence="4 5" id="KW-0472">Membrane</keyword>
<feature type="transmembrane region" description="Helical" evidence="5">
    <location>
        <begin position="69"/>
        <end position="88"/>
    </location>
</feature>
<evidence type="ECO:0000256" key="2">
    <source>
        <dbReference type="ARBA" id="ARBA00022692"/>
    </source>
</evidence>
<name>C1CY75_DEIDV</name>
<feature type="transmembrane region" description="Helical" evidence="5">
    <location>
        <begin position="15"/>
        <end position="36"/>
    </location>
</feature>
<dbReference type="HOGENOM" id="CLU_040144_0_0_0"/>
<feature type="transmembrane region" description="Helical" evidence="5">
    <location>
        <begin position="163"/>
        <end position="191"/>
    </location>
</feature>
<comment type="subcellular location">
    <subcellularLocation>
        <location evidence="1">Membrane</location>
        <topology evidence="1">Multi-pass membrane protein</topology>
    </subcellularLocation>
</comment>
<sequence length="508" mass="53935">MHATSKARPTSAFWIRPWLAVLPVLYVISPLALLALPQLKRLPRIIWWVLGFYAVSQQIPALFAPEPLLASVLALARTLLMFGLIGVGGSLGQVADLRRLGWGLLIVYATALAYSLLGSTDILISRLNHPYMTPITLGLTGAFGVWLTLFAPGKLVWRVPLGVLALSVLLLSGSRGPLAAALLGAVAGFMIRQGRRVAAGVAAGVALLAGSFYLGQRLEVSAITRLGSADTTGRDVIWFNTLSVIRSEPWSGVGSYRLGTRLASPGGNCELFASASGEVQACPNWVTSLGNPWLIAHNISLQQLAETGPLGLLGLFVLLVTVAAATLQRRDPLAVAVISGLLVATANDNTLLVPSPFFAEVFWVVAGMQLVRLQGVGWGTGVLPAMLLLLLSFPLLVSALPATAPPVTRLTLLNALTNIKRSSDYTAFVQFGAPPGRYRAVLRSCLASCSTISTAVFSVVDETSPVLHLSGNLYPVARQRLELLLYPGKAGARSLPIAKHTWTVQVQP</sequence>
<dbReference type="AlphaFoldDB" id="C1CY75"/>
<protein>
    <submittedName>
        <fullName evidence="7">Putative O-Antigen polymerase putative membrane protein</fullName>
    </submittedName>
</protein>
<evidence type="ECO:0000256" key="5">
    <source>
        <dbReference type="SAM" id="Phobius"/>
    </source>
</evidence>
<feature type="transmembrane region" description="Helical" evidence="5">
    <location>
        <begin position="310"/>
        <end position="327"/>
    </location>
</feature>
<dbReference type="PaxDb" id="546414-Deide_20251"/>
<gene>
    <name evidence="7" type="ordered locus">Deide_20251</name>
</gene>
<feature type="domain" description="O-antigen ligase-related" evidence="6">
    <location>
        <begin position="163"/>
        <end position="315"/>
    </location>
</feature>
<proteinExistence type="predicted"/>
<dbReference type="InterPro" id="IPR007016">
    <property type="entry name" value="O-antigen_ligase-rel_domated"/>
</dbReference>
<evidence type="ECO:0000259" key="6">
    <source>
        <dbReference type="Pfam" id="PF04932"/>
    </source>
</evidence>
<dbReference type="Pfam" id="PF04932">
    <property type="entry name" value="Wzy_C"/>
    <property type="match status" value="1"/>
</dbReference>
<evidence type="ECO:0000256" key="1">
    <source>
        <dbReference type="ARBA" id="ARBA00004141"/>
    </source>
</evidence>
<evidence type="ECO:0000256" key="4">
    <source>
        <dbReference type="ARBA" id="ARBA00023136"/>
    </source>
</evidence>
<evidence type="ECO:0000256" key="3">
    <source>
        <dbReference type="ARBA" id="ARBA00022989"/>
    </source>
</evidence>
<dbReference type="KEGG" id="ddr:Deide_20251"/>
<feature type="transmembrane region" description="Helical" evidence="5">
    <location>
        <begin position="131"/>
        <end position="151"/>
    </location>
</feature>
<dbReference type="Proteomes" id="UP000002208">
    <property type="component" value="Chromosome"/>
</dbReference>
<dbReference type="eggNOG" id="COG3307">
    <property type="taxonomic scope" value="Bacteria"/>
</dbReference>
<evidence type="ECO:0000313" key="8">
    <source>
        <dbReference type="Proteomes" id="UP000002208"/>
    </source>
</evidence>
<reference evidence="7 8" key="1">
    <citation type="journal article" date="2009" name="PLoS Genet.">
        <title>Alliance of proteomics and genomics to unravel the specificities of Sahara bacterium Deinococcus deserti.</title>
        <authorList>
            <person name="de Groot A."/>
            <person name="Dulermo R."/>
            <person name="Ortet P."/>
            <person name="Blanchard L."/>
            <person name="Guerin P."/>
            <person name="Fernandez B."/>
            <person name="Vacherie B."/>
            <person name="Dossat C."/>
            <person name="Jolivet E."/>
            <person name="Siguier P."/>
            <person name="Chandler M."/>
            <person name="Barakat M."/>
            <person name="Dedieu A."/>
            <person name="Barbe V."/>
            <person name="Heulin T."/>
            <person name="Sommer S."/>
            <person name="Achouak W."/>
            <person name="Armengaud J."/>
        </authorList>
    </citation>
    <scope>NUCLEOTIDE SEQUENCE [LARGE SCALE GENOMIC DNA]</scope>
    <source>
        <strain evidence="8">DSM 17065 / CIP 109153 / LMG 22923 / VCD115</strain>
    </source>
</reference>
<accession>C1CY75</accession>
<feature type="transmembrane region" description="Helical" evidence="5">
    <location>
        <begin position="100"/>
        <end position="119"/>
    </location>
</feature>
<keyword evidence="3 5" id="KW-1133">Transmembrane helix</keyword>
<feature type="transmembrane region" description="Helical" evidence="5">
    <location>
        <begin position="45"/>
        <end position="63"/>
    </location>
</feature>
<dbReference type="STRING" id="546414.Deide_20251"/>
<dbReference type="GO" id="GO:0016020">
    <property type="term" value="C:membrane"/>
    <property type="evidence" value="ECO:0007669"/>
    <property type="project" value="UniProtKB-SubCell"/>
</dbReference>
<dbReference type="InterPro" id="IPR051533">
    <property type="entry name" value="WaaL-like"/>
</dbReference>
<keyword evidence="2 5" id="KW-0812">Transmembrane</keyword>
<dbReference type="PANTHER" id="PTHR37422">
    <property type="entry name" value="TEICHURONIC ACID BIOSYNTHESIS PROTEIN TUAE"/>
    <property type="match status" value="1"/>
</dbReference>
<dbReference type="PANTHER" id="PTHR37422:SF13">
    <property type="entry name" value="LIPOPOLYSACCHARIDE BIOSYNTHESIS PROTEIN PA4999-RELATED"/>
    <property type="match status" value="1"/>
</dbReference>
<feature type="transmembrane region" description="Helical" evidence="5">
    <location>
        <begin position="197"/>
        <end position="215"/>
    </location>
</feature>
<organism evidence="7 8">
    <name type="scientific">Deinococcus deserti (strain DSM 17065 / CIP 109153 / LMG 22923 / VCD115)</name>
    <dbReference type="NCBI Taxonomy" id="546414"/>
    <lineage>
        <taxon>Bacteria</taxon>
        <taxon>Thermotogati</taxon>
        <taxon>Deinococcota</taxon>
        <taxon>Deinococci</taxon>
        <taxon>Deinococcales</taxon>
        <taxon>Deinococcaceae</taxon>
        <taxon>Deinococcus</taxon>
    </lineage>
</organism>
<keyword evidence="8" id="KW-1185">Reference proteome</keyword>